<evidence type="ECO:0000313" key="1">
    <source>
        <dbReference type="EMBL" id="KAH7665176.1"/>
    </source>
</evidence>
<keyword evidence="1" id="KW-0489">Methyltransferase</keyword>
<gene>
    <name evidence="1" type="ORF">IHE45_13G015500</name>
</gene>
<evidence type="ECO:0000313" key="2">
    <source>
        <dbReference type="Proteomes" id="UP000827976"/>
    </source>
</evidence>
<comment type="caution">
    <text evidence="1">The sequence shown here is derived from an EMBL/GenBank/DDBJ whole genome shotgun (WGS) entry which is preliminary data.</text>
</comment>
<sequence>MLFFSRSQSSYYTFLEIQMAVFLLPVLVFAMVGSSDAAWCVCKQDQPTTSQQKALDYACGAGADCNPILQNGACYNPNTVNGHCSYAVNSYYQRKGQAQGSCDFAGAAGLVSADPSPGGACTYPATPSAAGTSNTPSTNTPGSSTSPGTFTPNTGGTGTSTGTSTGVIGGGLGPSGNSYDGSDGGSLPKAQMSFIFLAVLLSCLVFPLAMN</sequence>
<accession>A0ACB7UWN2</accession>
<proteinExistence type="predicted"/>
<protein>
    <submittedName>
        <fullName evidence="1">S-adenosyl-L-methionine-dependent methyltransferase protein</fullName>
    </submittedName>
</protein>
<keyword evidence="2" id="KW-1185">Reference proteome</keyword>
<dbReference type="EMBL" id="CM037023">
    <property type="protein sequence ID" value="KAH7665176.1"/>
    <property type="molecule type" value="Genomic_DNA"/>
</dbReference>
<dbReference type="Proteomes" id="UP000827976">
    <property type="component" value="Chromosome 13"/>
</dbReference>
<reference evidence="2" key="1">
    <citation type="journal article" date="2022" name="Nat. Commun.">
        <title>Chromosome evolution and the genetic basis of agronomically important traits in greater yam.</title>
        <authorList>
            <person name="Bredeson J.V."/>
            <person name="Lyons J.B."/>
            <person name="Oniyinde I.O."/>
            <person name="Okereke N.R."/>
            <person name="Kolade O."/>
            <person name="Nnabue I."/>
            <person name="Nwadili C.O."/>
            <person name="Hribova E."/>
            <person name="Parker M."/>
            <person name="Nwogha J."/>
            <person name="Shu S."/>
            <person name="Carlson J."/>
            <person name="Kariba R."/>
            <person name="Muthemba S."/>
            <person name="Knop K."/>
            <person name="Barton G.J."/>
            <person name="Sherwood A.V."/>
            <person name="Lopez-Montes A."/>
            <person name="Asiedu R."/>
            <person name="Jamnadass R."/>
            <person name="Muchugi A."/>
            <person name="Goodstein D."/>
            <person name="Egesi C.N."/>
            <person name="Featherston J."/>
            <person name="Asfaw A."/>
            <person name="Simpson G.G."/>
            <person name="Dolezel J."/>
            <person name="Hendre P.S."/>
            <person name="Van Deynze A."/>
            <person name="Kumar P.L."/>
            <person name="Obidiegwu J.E."/>
            <person name="Bhattacharjee R."/>
            <person name="Rokhsar D.S."/>
        </authorList>
    </citation>
    <scope>NUCLEOTIDE SEQUENCE [LARGE SCALE GENOMIC DNA]</scope>
    <source>
        <strain evidence="2">cv. TDa95/00328</strain>
    </source>
</reference>
<organism evidence="1 2">
    <name type="scientific">Dioscorea alata</name>
    <name type="common">Purple yam</name>
    <dbReference type="NCBI Taxonomy" id="55571"/>
    <lineage>
        <taxon>Eukaryota</taxon>
        <taxon>Viridiplantae</taxon>
        <taxon>Streptophyta</taxon>
        <taxon>Embryophyta</taxon>
        <taxon>Tracheophyta</taxon>
        <taxon>Spermatophyta</taxon>
        <taxon>Magnoliopsida</taxon>
        <taxon>Liliopsida</taxon>
        <taxon>Dioscoreales</taxon>
        <taxon>Dioscoreaceae</taxon>
        <taxon>Dioscorea</taxon>
    </lineage>
</organism>
<keyword evidence="1" id="KW-0808">Transferase</keyword>
<name>A0ACB7UWN2_DIOAL</name>